<dbReference type="InterPro" id="IPR012336">
    <property type="entry name" value="Thioredoxin-like_fold"/>
</dbReference>
<keyword evidence="3" id="KW-0560">Oxidoreductase</keyword>
<sequence length="214" mass="22510">AQNGGNDDVAVVDDGEEPVAAPTTTTTKLSEAVNDEDHVRGDLKTAKVVMVEYSDFQCPYCERHHPTLEQVFDQYGDDIAWVYRHFPLSFHANAESAALASECAAEQGKFWEFADAMFDGQTGNLDGSAATASAFYTATAKDLGLNASKFESCVSSKKYQDKLDADMASGRASGVSGTPATFINGVLVTGSTGKSVGAAPASVFTSIIDAALAK</sequence>
<dbReference type="EMBL" id="LCRD01000034">
    <property type="protein sequence ID" value="KKW29748.1"/>
    <property type="molecule type" value="Genomic_DNA"/>
</dbReference>
<evidence type="ECO:0000313" key="8">
    <source>
        <dbReference type="EMBL" id="KKW29748.1"/>
    </source>
</evidence>
<evidence type="ECO:0000259" key="7">
    <source>
        <dbReference type="PROSITE" id="PS51352"/>
    </source>
</evidence>
<dbReference type="InterPro" id="IPR036249">
    <property type="entry name" value="Thioredoxin-like_sf"/>
</dbReference>
<feature type="region of interest" description="Disordered" evidence="6">
    <location>
        <begin position="1"/>
        <end position="24"/>
    </location>
</feature>
<comment type="caution">
    <text evidence="8">The sequence shown here is derived from an EMBL/GenBank/DDBJ whole genome shotgun (WGS) entry which is preliminary data.</text>
</comment>
<comment type="similarity">
    <text evidence="1">Belongs to the thioredoxin family. DsbA subfamily.</text>
</comment>
<proteinExistence type="inferred from homology"/>
<evidence type="ECO:0000256" key="3">
    <source>
        <dbReference type="ARBA" id="ARBA00023002"/>
    </source>
</evidence>
<dbReference type="SUPFAM" id="SSF52833">
    <property type="entry name" value="Thioredoxin-like"/>
    <property type="match status" value="1"/>
</dbReference>
<feature type="non-terminal residue" evidence="8">
    <location>
        <position position="1"/>
    </location>
</feature>
<reference evidence="8 9" key="1">
    <citation type="journal article" date="2015" name="Nature">
        <title>rRNA introns, odd ribosomes, and small enigmatic genomes across a large radiation of phyla.</title>
        <authorList>
            <person name="Brown C.T."/>
            <person name="Hug L.A."/>
            <person name="Thomas B.C."/>
            <person name="Sharon I."/>
            <person name="Castelle C.J."/>
            <person name="Singh A."/>
            <person name="Wilkins M.J."/>
            <person name="Williams K.H."/>
            <person name="Banfield J.F."/>
        </authorList>
    </citation>
    <scope>NUCLEOTIDE SEQUENCE [LARGE SCALE GENOMIC DNA]</scope>
</reference>
<dbReference type="PROSITE" id="PS51352">
    <property type="entry name" value="THIOREDOXIN_2"/>
    <property type="match status" value="1"/>
</dbReference>
<dbReference type="Proteomes" id="UP000034846">
    <property type="component" value="Unassembled WGS sequence"/>
</dbReference>
<protein>
    <submittedName>
        <fullName evidence="8">Sodium/proton antiporter</fullName>
    </submittedName>
</protein>
<evidence type="ECO:0000313" key="9">
    <source>
        <dbReference type="Proteomes" id="UP000034846"/>
    </source>
</evidence>
<name>A0A0G1XER1_9BACT</name>
<dbReference type="PANTHER" id="PTHR13887:SF14">
    <property type="entry name" value="DISULFIDE BOND FORMATION PROTEIN D"/>
    <property type="match status" value="1"/>
</dbReference>
<accession>A0A0G1XER1</accession>
<dbReference type="PANTHER" id="PTHR13887">
    <property type="entry name" value="GLUTATHIONE S-TRANSFERASE KAPPA"/>
    <property type="match status" value="1"/>
</dbReference>
<evidence type="ECO:0000256" key="6">
    <source>
        <dbReference type="SAM" id="MobiDB-lite"/>
    </source>
</evidence>
<keyword evidence="5" id="KW-0676">Redox-active center</keyword>
<evidence type="ECO:0000256" key="2">
    <source>
        <dbReference type="ARBA" id="ARBA00022729"/>
    </source>
</evidence>
<dbReference type="InterPro" id="IPR013766">
    <property type="entry name" value="Thioredoxin_domain"/>
</dbReference>
<evidence type="ECO:0000256" key="4">
    <source>
        <dbReference type="ARBA" id="ARBA00023157"/>
    </source>
</evidence>
<dbReference type="AlphaFoldDB" id="A0A0G1XER1"/>
<gene>
    <name evidence="8" type="ORF">UY72_C0034G0001</name>
</gene>
<evidence type="ECO:0000256" key="1">
    <source>
        <dbReference type="ARBA" id="ARBA00005791"/>
    </source>
</evidence>
<dbReference type="Gene3D" id="3.40.30.10">
    <property type="entry name" value="Glutaredoxin"/>
    <property type="match status" value="1"/>
</dbReference>
<evidence type="ECO:0000256" key="5">
    <source>
        <dbReference type="ARBA" id="ARBA00023284"/>
    </source>
</evidence>
<dbReference type="Pfam" id="PF13462">
    <property type="entry name" value="Thioredoxin_4"/>
    <property type="match status" value="1"/>
</dbReference>
<feature type="domain" description="Thioredoxin" evidence="7">
    <location>
        <begin position="10"/>
        <end position="213"/>
    </location>
</feature>
<keyword evidence="4" id="KW-1015">Disulfide bond</keyword>
<keyword evidence="2" id="KW-0732">Signal</keyword>
<dbReference type="GO" id="GO:0016491">
    <property type="term" value="F:oxidoreductase activity"/>
    <property type="evidence" value="ECO:0007669"/>
    <property type="project" value="UniProtKB-KW"/>
</dbReference>
<organism evidence="8 9">
    <name type="scientific">Candidatus Uhrbacteria bacterium GW2011_GWD2_52_7</name>
    <dbReference type="NCBI Taxonomy" id="1618989"/>
    <lineage>
        <taxon>Bacteria</taxon>
        <taxon>Candidatus Uhriibacteriota</taxon>
    </lineage>
</organism>